<dbReference type="InterPro" id="IPR019740">
    <property type="entry name" value="Pyridox_Oxase_CS"/>
</dbReference>
<dbReference type="eggNOG" id="COG0259">
    <property type="taxonomic scope" value="Bacteria"/>
</dbReference>
<dbReference type="HOGENOM" id="CLU_032263_2_2_11"/>
<dbReference type="InterPro" id="IPR019576">
    <property type="entry name" value="Pyridoxamine_oxidase_dimer_C"/>
</dbReference>
<dbReference type="EC" id="1.4.3.5" evidence="7"/>
<evidence type="ECO:0000256" key="4">
    <source>
        <dbReference type="ARBA" id="ARBA00022643"/>
    </source>
</evidence>
<feature type="binding site" evidence="7">
    <location>
        <position position="129"/>
    </location>
    <ligand>
        <name>FMN</name>
        <dbReference type="ChEBI" id="CHEBI:58210"/>
    </ligand>
</feature>
<comment type="catalytic activity">
    <reaction evidence="7">
        <text>pyridoxamine 5'-phosphate + O2 + H2O = pyridoxal 5'-phosphate + H2O2 + NH4(+)</text>
        <dbReference type="Rhea" id="RHEA:15817"/>
        <dbReference type="ChEBI" id="CHEBI:15377"/>
        <dbReference type="ChEBI" id="CHEBI:15379"/>
        <dbReference type="ChEBI" id="CHEBI:16240"/>
        <dbReference type="ChEBI" id="CHEBI:28938"/>
        <dbReference type="ChEBI" id="CHEBI:58451"/>
        <dbReference type="ChEBI" id="CHEBI:597326"/>
        <dbReference type="EC" id="1.4.3.5"/>
    </reaction>
</comment>
<feature type="region of interest" description="Disordered" evidence="8">
    <location>
        <begin position="1"/>
        <end position="50"/>
    </location>
</feature>
<evidence type="ECO:0000313" key="11">
    <source>
        <dbReference type="EMBL" id="ABP52909.1"/>
    </source>
</evidence>
<dbReference type="GO" id="GO:0008615">
    <property type="term" value="P:pyridoxine biosynthetic process"/>
    <property type="evidence" value="ECO:0007669"/>
    <property type="project" value="UniProtKB-UniRule"/>
</dbReference>
<dbReference type="GO" id="GO:0010181">
    <property type="term" value="F:FMN binding"/>
    <property type="evidence" value="ECO:0007669"/>
    <property type="project" value="UniProtKB-UniRule"/>
</dbReference>
<evidence type="ECO:0000256" key="5">
    <source>
        <dbReference type="ARBA" id="ARBA00023002"/>
    </source>
</evidence>
<comment type="cofactor">
    <cofactor evidence="7">
        <name>FMN</name>
        <dbReference type="ChEBI" id="CHEBI:58210"/>
    </cofactor>
    <text evidence="7">Binds 1 FMN per subunit.</text>
</comment>
<feature type="binding site" evidence="7">
    <location>
        <position position="178"/>
    </location>
    <ligand>
        <name>substrate</name>
    </ligand>
</feature>
<dbReference type="STRING" id="369723.Strop_0424"/>
<evidence type="ECO:0000256" key="3">
    <source>
        <dbReference type="ARBA" id="ARBA00022630"/>
    </source>
</evidence>
<comment type="pathway">
    <text evidence="7">Cofactor metabolism; pyridoxal 5'-phosphate salvage; pyridoxal 5'-phosphate from pyridoxamine 5'-phosphate: step 1/1.</text>
</comment>
<dbReference type="PANTHER" id="PTHR10851">
    <property type="entry name" value="PYRIDOXINE-5-PHOSPHATE OXIDASE"/>
    <property type="match status" value="1"/>
</dbReference>
<dbReference type="AlphaFoldDB" id="A4X209"/>
<evidence type="ECO:0000259" key="10">
    <source>
        <dbReference type="Pfam" id="PF10590"/>
    </source>
</evidence>
<dbReference type="Proteomes" id="UP000000235">
    <property type="component" value="Chromosome"/>
</dbReference>
<dbReference type="SUPFAM" id="SSF50475">
    <property type="entry name" value="FMN-binding split barrel"/>
    <property type="match status" value="1"/>
</dbReference>
<feature type="binding site" evidence="7">
    <location>
        <position position="243"/>
    </location>
    <ligand>
        <name>FMN</name>
        <dbReference type="ChEBI" id="CHEBI:58210"/>
    </ligand>
</feature>
<evidence type="ECO:0000256" key="1">
    <source>
        <dbReference type="ARBA" id="ARBA00007301"/>
    </source>
</evidence>
<feature type="binding site" evidence="7">
    <location>
        <begin position="123"/>
        <end position="124"/>
    </location>
    <ligand>
        <name>FMN</name>
        <dbReference type="ChEBI" id="CHEBI:58210"/>
    </ligand>
</feature>
<keyword evidence="3 7" id="KW-0285">Flavoprotein</keyword>
<comment type="pathway">
    <text evidence="7">Cofactor metabolism; pyridoxal 5'-phosphate salvage; pyridoxal 5'-phosphate from pyridoxine 5'-phosphate: step 1/1.</text>
</comment>
<dbReference type="Pfam" id="PF01243">
    <property type="entry name" value="PNPOx_N"/>
    <property type="match status" value="1"/>
</dbReference>
<gene>
    <name evidence="7" type="primary">pdxH</name>
    <name evidence="11" type="ordered locus">Strop_0424</name>
</gene>
<dbReference type="Pfam" id="PF10590">
    <property type="entry name" value="PNP_phzG_C"/>
    <property type="match status" value="1"/>
</dbReference>
<name>A4X209_SALTO</name>
<comment type="catalytic activity">
    <reaction evidence="7">
        <text>pyridoxine 5'-phosphate + O2 = pyridoxal 5'-phosphate + H2O2</text>
        <dbReference type="Rhea" id="RHEA:15149"/>
        <dbReference type="ChEBI" id="CHEBI:15379"/>
        <dbReference type="ChEBI" id="CHEBI:16240"/>
        <dbReference type="ChEBI" id="CHEBI:58589"/>
        <dbReference type="ChEBI" id="CHEBI:597326"/>
        <dbReference type="EC" id="1.4.3.5"/>
    </reaction>
</comment>
<evidence type="ECO:0000256" key="2">
    <source>
        <dbReference type="ARBA" id="ARBA00011738"/>
    </source>
</evidence>
<dbReference type="NCBIfam" id="TIGR00558">
    <property type="entry name" value="pdxH"/>
    <property type="match status" value="1"/>
</dbReference>
<dbReference type="UniPathway" id="UPA01068">
    <property type="reaction ID" value="UER00304"/>
</dbReference>
<evidence type="ECO:0000256" key="7">
    <source>
        <dbReference type="HAMAP-Rule" id="MF_01629"/>
    </source>
</evidence>
<evidence type="ECO:0000256" key="6">
    <source>
        <dbReference type="ARBA" id="ARBA00023096"/>
    </source>
</evidence>
<feature type="binding site" evidence="7">
    <location>
        <begin position="108"/>
        <end position="113"/>
    </location>
    <ligand>
        <name>FMN</name>
        <dbReference type="ChEBI" id="CHEBI:58210"/>
    </ligand>
</feature>
<evidence type="ECO:0000259" key="9">
    <source>
        <dbReference type="Pfam" id="PF01243"/>
    </source>
</evidence>
<dbReference type="KEGG" id="stp:Strop_0424"/>
<keyword evidence="4 7" id="KW-0288">FMN</keyword>
<dbReference type="InterPro" id="IPR012349">
    <property type="entry name" value="Split_barrel_FMN-bd"/>
</dbReference>
<dbReference type="InterPro" id="IPR000659">
    <property type="entry name" value="Pyridox_Oxase"/>
</dbReference>
<comment type="function">
    <text evidence="7">Catalyzes the oxidation of either pyridoxine 5'-phosphate (PNP) or pyridoxamine 5'-phosphate (PMP) into pyridoxal 5'-phosphate (PLP).</text>
</comment>
<evidence type="ECO:0000313" key="12">
    <source>
        <dbReference type="Proteomes" id="UP000000235"/>
    </source>
</evidence>
<keyword evidence="5 7" id="KW-0560">Oxidoreductase</keyword>
<accession>A4X209</accession>
<protein>
    <recommendedName>
        <fullName evidence="7">Pyridoxine/pyridoxamine 5'-phosphate oxidase</fullName>
        <ecNumber evidence="7">1.4.3.5</ecNumber>
    </recommendedName>
    <alternativeName>
        <fullName evidence="7">PNP/PMP oxidase</fullName>
        <shortName evidence="7">PNPOx</shortName>
    </alternativeName>
    <alternativeName>
        <fullName evidence="7">Pyridoxal 5'-phosphate synthase</fullName>
    </alternativeName>
</protein>
<keyword evidence="12" id="KW-1185">Reference proteome</keyword>
<comment type="subunit">
    <text evidence="2 7">Homodimer.</text>
</comment>
<feature type="binding site" evidence="7">
    <location>
        <position position="170"/>
    </location>
    <ligand>
        <name>substrate</name>
    </ligand>
</feature>
<feature type="binding site" evidence="7">
    <location>
        <position position="233"/>
    </location>
    <ligand>
        <name>FMN</name>
        <dbReference type="ChEBI" id="CHEBI:58210"/>
    </ligand>
</feature>
<feature type="binding site" evidence="7">
    <location>
        <begin position="239"/>
        <end position="241"/>
    </location>
    <ligand>
        <name>substrate</name>
    </ligand>
</feature>
<keyword evidence="6 7" id="KW-0664">Pyridoxine biosynthesis</keyword>
<dbReference type="HAMAP" id="MF_01629">
    <property type="entry name" value="PdxH"/>
    <property type="match status" value="1"/>
</dbReference>
<reference evidence="12" key="1">
    <citation type="journal article" date="2007" name="Proc. Natl. Acad. Sci. U.S.A.">
        <title>Genome sequencing reveals complex secondary metabolome in the marine actinomycete Salinispora tropica.</title>
        <authorList>
            <person name="Udwary D.W."/>
            <person name="Zeigler L."/>
            <person name="Asolkar R.N."/>
            <person name="Singan V."/>
            <person name="Lapidus A."/>
            <person name="Fenical W."/>
            <person name="Jensen P.R."/>
            <person name="Moore B.S."/>
        </authorList>
    </citation>
    <scope>NUCLEOTIDE SEQUENCE [LARGE SCALE GENOMIC DNA]</scope>
    <source>
        <strain evidence="12">ATCC BAA-916 / DSM 44818 / CNB-440</strain>
    </source>
</reference>
<dbReference type="InterPro" id="IPR011576">
    <property type="entry name" value="Pyridox_Oxase_N"/>
</dbReference>
<sequence length="261" mass="28166">MDAVPHTTSPGGTTLGGSVTLGCTGRPPAPRRAAQPPGRGGDVTGDTVPPANLRNEYAADLGLTETNLAGDWYTQFDRWFTEAVAAGLPEPNAMVLGTADAAGRPSARTVLLKGYGPDGFVLFTNYGSRKGTELAASPYASLVFPWFVLERQVAVTGRVERLDRAETEAYFASRPRGSQLGAWASEQSRVLPDRAALDAAYRAMAERFVDGAPIPAPPHWGGFRIRPDEVEFWQGQASRLHDRLRFRVTDGGDWVVERLAP</sequence>
<dbReference type="GO" id="GO:0004733">
    <property type="term" value="F:pyridoxamine phosphate oxidase activity"/>
    <property type="evidence" value="ECO:0007669"/>
    <property type="project" value="UniProtKB-UniRule"/>
</dbReference>
<proteinExistence type="inferred from homology"/>
<feature type="binding site" evidence="7">
    <location>
        <position position="113"/>
    </location>
    <ligand>
        <name>substrate</name>
    </ligand>
</feature>
<feature type="binding site" evidence="7">
    <location>
        <position position="174"/>
    </location>
    <ligand>
        <name>substrate</name>
    </ligand>
</feature>
<organism evidence="11 12">
    <name type="scientific">Salinispora tropica (strain ATCC BAA-916 / DSM 44818 / JCM 13857 / NBRC 105044 / CNB-440)</name>
    <dbReference type="NCBI Taxonomy" id="369723"/>
    <lineage>
        <taxon>Bacteria</taxon>
        <taxon>Bacillati</taxon>
        <taxon>Actinomycetota</taxon>
        <taxon>Actinomycetes</taxon>
        <taxon>Micromonosporales</taxon>
        <taxon>Micromonosporaceae</taxon>
        <taxon>Salinispora</taxon>
    </lineage>
</organism>
<dbReference type="Gene3D" id="2.30.110.10">
    <property type="entry name" value="Electron Transport, Fmn-binding Protein, Chain A"/>
    <property type="match status" value="1"/>
</dbReference>
<dbReference type="EMBL" id="CP000667">
    <property type="protein sequence ID" value="ABP52909.1"/>
    <property type="molecule type" value="Genomic_DNA"/>
</dbReference>
<feature type="binding site" evidence="7">
    <location>
        <position position="130"/>
    </location>
    <ligand>
        <name>FMN</name>
        <dbReference type="ChEBI" id="CHEBI:58210"/>
    </ligand>
</feature>
<dbReference type="FunFam" id="2.30.110.10:FF:000020">
    <property type="entry name" value="PNPO isoform 11"/>
    <property type="match status" value="1"/>
</dbReference>
<dbReference type="PANTHER" id="PTHR10851:SF0">
    <property type="entry name" value="PYRIDOXINE-5'-PHOSPHATE OXIDASE"/>
    <property type="match status" value="1"/>
</dbReference>
<feature type="binding site" evidence="7">
    <location>
        <begin position="187"/>
        <end position="188"/>
    </location>
    <ligand>
        <name>FMN</name>
        <dbReference type="ChEBI" id="CHEBI:58210"/>
    </ligand>
</feature>
<feature type="domain" description="Pyridoxine 5'-phosphate oxidase dimerisation C-terminal" evidence="10">
    <location>
        <begin position="220"/>
        <end position="261"/>
    </location>
</feature>
<feature type="domain" description="Pyridoxamine 5'-phosphate oxidase N-terminal" evidence="9">
    <location>
        <begin position="80"/>
        <end position="202"/>
    </location>
</feature>
<feature type="compositionally biased region" description="Low complexity" evidence="8">
    <location>
        <begin position="7"/>
        <end position="37"/>
    </location>
</feature>
<feature type="binding site" evidence="7">
    <location>
        <position position="152"/>
    </location>
    <ligand>
        <name>FMN</name>
        <dbReference type="ChEBI" id="CHEBI:58210"/>
    </ligand>
</feature>
<dbReference type="NCBIfam" id="NF004231">
    <property type="entry name" value="PRK05679.1"/>
    <property type="match status" value="1"/>
</dbReference>
<dbReference type="PROSITE" id="PS01064">
    <property type="entry name" value="PYRIDOX_OXIDASE"/>
    <property type="match status" value="1"/>
</dbReference>
<evidence type="ECO:0000256" key="8">
    <source>
        <dbReference type="SAM" id="MobiDB-lite"/>
    </source>
</evidence>
<comment type="similarity">
    <text evidence="1 7">Belongs to the pyridoxamine 5'-phosphate oxidase family.</text>
</comment>